<dbReference type="Gene3D" id="3.40.50.1820">
    <property type="entry name" value="alpha/beta hydrolase"/>
    <property type="match status" value="1"/>
</dbReference>
<name>A0ABU6CWQ1_9GAMM</name>
<reference evidence="1 2" key="2">
    <citation type="submission" date="2024-01" db="EMBL/GenBank/DDBJ databases">
        <authorList>
            <person name="Xie X."/>
        </authorList>
    </citation>
    <scope>NUCLEOTIDE SEQUENCE [LARGE SCALE GENOMIC DNA]</scope>
    <source>
        <strain evidence="1">SCUT-1</strain>
    </source>
</reference>
<gene>
    <name evidence="1" type="ORF">VSS37_08290</name>
</gene>
<reference evidence="2" key="1">
    <citation type="submission" date="2023-07" db="EMBL/GenBank/DDBJ databases">
        <title>The carbon used by Thiothrix.</title>
        <authorList>
            <person name="Chen L."/>
        </authorList>
    </citation>
    <scope>NUCLEOTIDE SEQUENCE [LARGE SCALE GENOMIC DNA]</scope>
</reference>
<accession>A0ABU6CWQ1</accession>
<dbReference type="Pfam" id="PF26363">
    <property type="entry name" value="Phospholipase-like"/>
    <property type="match status" value="1"/>
</dbReference>
<protein>
    <recommendedName>
        <fullName evidence="3">Fungal lipase-like domain-containing protein</fullName>
    </recommendedName>
</protein>
<dbReference type="Proteomes" id="UP001308005">
    <property type="component" value="Unassembled WGS sequence"/>
</dbReference>
<evidence type="ECO:0000313" key="1">
    <source>
        <dbReference type="EMBL" id="MEB4590972.1"/>
    </source>
</evidence>
<comment type="caution">
    <text evidence="1">The sequence shown here is derived from an EMBL/GenBank/DDBJ whole genome shotgun (WGS) entry which is preliminary data.</text>
</comment>
<evidence type="ECO:0008006" key="3">
    <source>
        <dbReference type="Google" id="ProtNLM"/>
    </source>
</evidence>
<dbReference type="SUPFAM" id="SSF53474">
    <property type="entry name" value="alpha/beta-Hydrolases"/>
    <property type="match status" value="1"/>
</dbReference>
<sequence>MKKDITPMIAWEALDYAQLSKAIYSSEKSIGQWVLVDESKGDEYCFKVGPSKVNTYGTLLSYNKNNLGVNDEVCLSVNLNGFHAGAYKNDVKKQIVIVFQGTDMLSAKDWLTNYKAIFGENLIPKLPFKPLVWTTHWNNGKPQIYTNMIGKDIIIPKQYKEALEFFDEIFNKYSKNGYTFILSGHSLGGGLAKYVSLARGKDAYTFNAAGTWLFTAGSAIFNRVESEFANVENTKVINIVGYYNGVEDPVSAFGAVPDSIQYKTIVSEYHTMNGMLSSLNLLVSNNYSLAKYYIDACSFTFNTIDLSKINPSLSSTINLFGKPIGNPYSCFYDQADDAMCQLTDGQFVSGVAIKKDGSGGLKYRWNDNQWYKSNINIKDICSSWFWYWQYDPRAKVIK</sequence>
<dbReference type="RefSeq" id="WP_324694360.1">
    <property type="nucleotide sequence ID" value="NZ_JAYMYJ010000082.1"/>
</dbReference>
<dbReference type="InterPro" id="IPR029058">
    <property type="entry name" value="AB_hydrolase_fold"/>
</dbReference>
<evidence type="ECO:0000313" key="2">
    <source>
        <dbReference type="Proteomes" id="UP001308005"/>
    </source>
</evidence>
<proteinExistence type="predicted"/>
<dbReference type="EMBL" id="JAYMYJ010000082">
    <property type="protein sequence ID" value="MEB4590972.1"/>
    <property type="molecule type" value="Genomic_DNA"/>
</dbReference>
<organism evidence="1 2">
    <name type="scientific">Candidatus Thiothrix phosphatis</name>
    <dbReference type="NCBI Taxonomy" id="3112415"/>
    <lineage>
        <taxon>Bacteria</taxon>
        <taxon>Pseudomonadati</taxon>
        <taxon>Pseudomonadota</taxon>
        <taxon>Gammaproteobacteria</taxon>
        <taxon>Thiotrichales</taxon>
        <taxon>Thiotrichaceae</taxon>
        <taxon>Thiothrix</taxon>
    </lineage>
</organism>
<keyword evidence="2" id="KW-1185">Reference proteome</keyword>